<dbReference type="AlphaFoldDB" id="A0A9Q8T5K1"/>
<evidence type="ECO:0000313" key="2">
    <source>
        <dbReference type="EMBL" id="UQC89638.1"/>
    </source>
</evidence>
<gene>
    <name evidence="2" type="ORF">CLUP02_15169</name>
</gene>
<reference evidence="2" key="1">
    <citation type="journal article" date="2021" name="Mol. Plant Microbe Interact.">
        <title>Complete Genome Sequence of the Plant-Pathogenic Fungus Colletotrichum lupini.</title>
        <authorList>
            <person name="Baroncelli R."/>
            <person name="Pensec F."/>
            <person name="Da Lio D."/>
            <person name="Boufleur T."/>
            <person name="Vicente I."/>
            <person name="Sarrocco S."/>
            <person name="Picot A."/>
            <person name="Baraldi E."/>
            <person name="Sukno S."/>
            <person name="Thon M."/>
            <person name="Le Floch G."/>
        </authorList>
    </citation>
    <scope>NUCLEOTIDE SEQUENCE</scope>
    <source>
        <strain evidence="2">IMI 504893</strain>
    </source>
</reference>
<dbReference type="RefSeq" id="XP_049151239.1">
    <property type="nucleotide sequence ID" value="XM_049294093.1"/>
</dbReference>
<keyword evidence="3" id="KW-1185">Reference proteome</keyword>
<proteinExistence type="predicted"/>
<evidence type="ECO:0000313" key="3">
    <source>
        <dbReference type="Proteomes" id="UP000830671"/>
    </source>
</evidence>
<protein>
    <submittedName>
        <fullName evidence="2">Uncharacterized protein</fullName>
    </submittedName>
</protein>
<dbReference type="Proteomes" id="UP000830671">
    <property type="component" value="Chromosome 8"/>
</dbReference>
<organism evidence="2 3">
    <name type="scientific">Colletotrichum lupini</name>
    <dbReference type="NCBI Taxonomy" id="145971"/>
    <lineage>
        <taxon>Eukaryota</taxon>
        <taxon>Fungi</taxon>
        <taxon>Dikarya</taxon>
        <taxon>Ascomycota</taxon>
        <taxon>Pezizomycotina</taxon>
        <taxon>Sordariomycetes</taxon>
        <taxon>Hypocreomycetidae</taxon>
        <taxon>Glomerellales</taxon>
        <taxon>Glomerellaceae</taxon>
        <taxon>Colletotrichum</taxon>
        <taxon>Colletotrichum acutatum species complex</taxon>
    </lineage>
</organism>
<dbReference type="GeneID" id="73349103"/>
<accession>A0A9Q8T5K1</accession>
<sequence>MKERSLNHDPRDELTATDERFCSSQEWRMRAISLPIGMPEVDVVWTSRSEQLAWGRTTLDLFNSPPNERKAYESGTTKLAMPDGRKESRQEGVFTPGPLPCVCQLIRPIYLWFPSLPTFFPPGPEMLECATLPAAGGNILGSSTDHNKHGPGATPPTFPAASPELLIGPEEPRFTTSNLAVFQRTRGSFFRVERWEVVVVFLRQFPCLGIANP</sequence>
<dbReference type="EMBL" id="CP019480">
    <property type="protein sequence ID" value="UQC89638.1"/>
    <property type="molecule type" value="Genomic_DNA"/>
</dbReference>
<dbReference type="KEGG" id="clup:CLUP02_15169"/>
<feature type="region of interest" description="Disordered" evidence="1">
    <location>
        <begin position="65"/>
        <end position="92"/>
    </location>
</feature>
<name>A0A9Q8T5K1_9PEZI</name>
<evidence type="ECO:0000256" key="1">
    <source>
        <dbReference type="SAM" id="MobiDB-lite"/>
    </source>
</evidence>